<dbReference type="Proteomes" id="UP000032417">
    <property type="component" value="Chromosome 1"/>
</dbReference>
<feature type="domain" description="OmpA-like" evidence="5">
    <location>
        <begin position="113"/>
        <end position="229"/>
    </location>
</feature>
<evidence type="ECO:0000256" key="1">
    <source>
        <dbReference type="ARBA" id="ARBA00004442"/>
    </source>
</evidence>
<dbReference type="HOGENOM" id="CLU_1208909_0_0_10"/>
<dbReference type="SUPFAM" id="SSF103088">
    <property type="entry name" value="OmpA-like"/>
    <property type="match status" value="1"/>
</dbReference>
<reference evidence="6 7" key="1">
    <citation type="submission" date="2014-08" db="EMBL/GenBank/DDBJ databases">
        <authorList>
            <person name="Wibberg D."/>
        </authorList>
    </citation>
    <scope>NUCLEOTIDE SEQUENCE [LARGE SCALE GENOMIC DNA]</scope>
    <source>
        <strain evidence="7">ING2-E5B</strain>
    </source>
</reference>
<keyword evidence="7" id="KW-1185">Reference proteome</keyword>
<gene>
    <name evidence="6" type="ORF">ING2E5B_0900</name>
</gene>
<dbReference type="Pfam" id="PF00691">
    <property type="entry name" value="OmpA"/>
    <property type="match status" value="1"/>
</dbReference>
<dbReference type="InterPro" id="IPR036737">
    <property type="entry name" value="OmpA-like_sf"/>
</dbReference>
<dbReference type="STRING" id="1562970.ING2E5B_0900"/>
<dbReference type="InterPro" id="IPR050330">
    <property type="entry name" value="Bact_OuterMem_StrucFunc"/>
</dbReference>
<dbReference type="KEGG" id="pbt:ING2E5B_0900"/>
<evidence type="ECO:0000256" key="2">
    <source>
        <dbReference type="ARBA" id="ARBA00023136"/>
    </source>
</evidence>
<dbReference type="PRINTS" id="PR01021">
    <property type="entry name" value="OMPADOMAIN"/>
</dbReference>
<evidence type="ECO:0000259" key="5">
    <source>
        <dbReference type="PROSITE" id="PS51123"/>
    </source>
</evidence>
<dbReference type="PANTHER" id="PTHR30329">
    <property type="entry name" value="STATOR ELEMENT OF FLAGELLAR MOTOR COMPLEX"/>
    <property type="match status" value="1"/>
</dbReference>
<evidence type="ECO:0000313" key="6">
    <source>
        <dbReference type="EMBL" id="CEA15662.1"/>
    </source>
</evidence>
<accession>A0A098C167</accession>
<sequence length="229" mass="25974">MNNDLYPGQAGLHLVLRNERWESKGYKDGEDWTEGSASKNPVIREKLNHVILWIQKRRVRVYHQNEKVMDMPTNIYPGVKFNRIRFSGWDRHSEPFISNIKITTASPDTRSKLITEGKLVTYGITFDVNKSDVKPESYGTLKSIADVLKENGSVTVKIIGHTDSDGDYNMNLDLSKRRAESVKNELINIFGIDAARLETEGAGETKPIAPNDTPANKAQNRRVEFIKTN</sequence>
<dbReference type="CDD" id="cd07185">
    <property type="entry name" value="OmpA_C-like"/>
    <property type="match status" value="1"/>
</dbReference>
<keyword evidence="3" id="KW-0998">Cell outer membrane</keyword>
<keyword evidence="2 4" id="KW-0472">Membrane</keyword>
<evidence type="ECO:0000256" key="4">
    <source>
        <dbReference type="PROSITE-ProRule" id="PRU00473"/>
    </source>
</evidence>
<dbReference type="PANTHER" id="PTHR30329:SF21">
    <property type="entry name" value="LIPOPROTEIN YIAD-RELATED"/>
    <property type="match status" value="1"/>
</dbReference>
<organism evidence="6 7">
    <name type="scientific">Fermentimonas caenicola</name>
    <dbReference type="NCBI Taxonomy" id="1562970"/>
    <lineage>
        <taxon>Bacteria</taxon>
        <taxon>Pseudomonadati</taxon>
        <taxon>Bacteroidota</taxon>
        <taxon>Bacteroidia</taxon>
        <taxon>Bacteroidales</taxon>
        <taxon>Dysgonomonadaceae</taxon>
        <taxon>Fermentimonas</taxon>
    </lineage>
</organism>
<dbReference type="EMBL" id="LN515532">
    <property type="protein sequence ID" value="CEA15662.1"/>
    <property type="molecule type" value="Genomic_DNA"/>
</dbReference>
<protein>
    <submittedName>
        <fullName evidence="6">Outer membrane protein/peptidoglycan-associated (Lipo)protein</fullName>
    </submittedName>
</protein>
<dbReference type="AlphaFoldDB" id="A0A098C167"/>
<name>A0A098C167_9BACT</name>
<dbReference type="Gene3D" id="3.30.1330.60">
    <property type="entry name" value="OmpA-like domain"/>
    <property type="match status" value="1"/>
</dbReference>
<proteinExistence type="predicted"/>
<dbReference type="InterPro" id="IPR006664">
    <property type="entry name" value="OMP_bac"/>
</dbReference>
<evidence type="ECO:0000313" key="7">
    <source>
        <dbReference type="Proteomes" id="UP000032417"/>
    </source>
</evidence>
<dbReference type="OrthoDB" id="1108826at2"/>
<evidence type="ECO:0000256" key="3">
    <source>
        <dbReference type="ARBA" id="ARBA00023237"/>
    </source>
</evidence>
<dbReference type="InterPro" id="IPR006665">
    <property type="entry name" value="OmpA-like"/>
</dbReference>
<comment type="subcellular location">
    <subcellularLocation>
        <location evidence="1">Cell outer membrane</location>
    </subcellularLocation>
</comment>
<dbReference type="PROSITE" id="PS51123">
    <property type="entry name" value="OMPA_2"/>
    <property type="match status" value="1"/>
</dbReference>
<dbReference type="GO" id="GO:0009279">
    <property type="term" value="C:cell outer membrane"/>
    <property type="evidence" value="ECO:0007669"/>
    <property type="project" value="UniProtKB-SubCell"/>
</dbReference>